<dbReference type="EMBL" id="CP064791">
    <property type="protein sequence ID" value="QSG13875.1"/>
    <property type="molecule type" value="Genomic_DNA"/>
</dbReference>
<protein>
    <recommendedName>
        <fullName evidence="2">precorrin-2 dehydrogenase</fullName>
        <ecNumber evidence="2">1.3.1.76</ecNumber>
    </recommendedName>
</protein>
<keyword evidence="8" id="KW-1185">Reference proteome</keyword>
<sequence>MIPLLHDFSGARILVFGGGPVGARKARRFAREAEVVVVSPTFADRGFGDATLKQAAPGPSDVPDWIDRIEPALVVAATDDFEVNAAVEDAARNRALLVNRADHSGARDPGSVVVPATVRADPVVAAVSTQGRAPAVSATLRDEISERFDGAGELATLVGDLRGELADSDIEGHRRRDAIRTVAASDPVRELLADGDTERAHEVARELFADARDDGPPTGDATDRS</sequence>
<dbReference type="Gene3D" id="3.30.160.110">
    <property type="entry name" value="Siroheme synthase, domain 2"/>
    <property type="match status" value="1"/>
</dbReference>
<dbReference type="Pfam" id="PF13241">
    <property type="entry name" value="NAD_binding_7"/>
    <property type="match status" value="1"/>
</dbReference>
<evidence type="ECO:0000256" key="6">
    <source>
        <dbReference type="ARBA" id="ARBA00047561"/>
    </source>
</evidence>
<keyword evidence="4" id="KW-0520">NAD</keyword>
<keyword evidence="5" id="KW-0627">Porphyrin biosynthesis</keyword>
<dbReference type="GO" id="GO:0043115">
    <property type="term" value="F:precorrin-2 dehydrogenase activity"/>
    <property type="evidence" value="ECO:0007669"/>
    <property type="project" value="UniProtKB-EC"/>
</dbReference>
<dbReference type="PANTHER" id="PTHR35330">
    <property type="entry name" value="SIROHEME BIOSYNTHESIS PROTEIN MET8"/>
    <property type="match status" value="1"/>
</dbReference>
<evidence type="ECO:0000256" key="1">
    <source>
        <dbReference type="ARBA" id="ARBA00005010"/>
    </source>
</evidence>
<evidence type="ECO:0000313" key="7">
    <source>
        <dbReference type="EMBL" id="QSG13875.1"/>
    </source>
</evidence>
<dbReference type="InterPro" id="IPR028161">
    <property type="entry name" value="Met8-like"/>
</dbReference>
<name>A0A897NQX3_9EURY</name>
<dbReference type="EC" id="1.3.1.76" evidence="2"/>
<evidence type="ECO:0000256" key="2">
    <source>
        <dbReference type="ARBA" id="ARBA00012400"/>
    </source>
</evidence>
<dbReference type="GO" id="GO:0004325">
    <property type="term" value="F:ferrochelatase activity"/>
    <property type="evidence" value="ECO:0007669"/>
    <property type="project" value="InterPro"/>
</dbReference>
<dbReference type="Proteomes" id="UP000663292">
    <property type="component" value="Chromosome"/>
</dbReference>
<comment type="pathway">
    <text evidence="1">Porphyrin-containing compound metabolism; siroheme biosynthesis; sirohydrochlorin from precorrin-2: step 1/1.</text>
</comment>
<dbReference type="PANTHER" id="PTHR35330:SF1">
    <property type="entry name" value="SIROHEME BIOSYNTHESIS PROTEIN MET8"/>
    <property type="match status" value="1"/>
</dbReference>
<gene>
    <name evidence="7" type="primary">cysG2</name>
    <name evidence="7" type="ORF">HSEST_0325</name>
</gene>
<dbReference type="Gene3D" id="3.40.50.720">
    <property type="entry name" value="NAD(P)-binding Rossmann-like Domain"/>
    <property type="match status" value="1"/>
</dbReference>
<dbReference type="InterPro" id="IPR006367">
    <property type="entry name" value="Sirohaem_synthase_N"/>
</dbReference>
<evidence type="ECO:0000313" key="8">
    <source>
        <dbReference type="Proteomes" id="UP000663292"/>
    </source>
</evidence>
<dbReference type="GeneID" id="68856962"/>
<accession>A0A897NQX3</accession>
<evidence type="ECO:0000256" key="4">
    <source>
        <dbReference type="ARBA" id="ARBA00023027"/>
    </source>
</evidence>
<dbReference type="AlphaFoldDB" id="A0A897NQX3"/>
<evidence type="ECO:0000256" key="3">
    <source>
        <dbReference type="ARBA" id="ARBA00023002"/>
    </source>
</evidence>
<keyword evidence="3" id="KW-0560">Oxidoreductase</keyword>
<dbReference type="GO" id="GO:0019354">
    <property type="term" value="P:siroheme biosynthetic process"/>
    <property type="evidence" value="ECO:0007669"/>
    <property type="project" value="UniProtKB-UniPathway"/>
</dbReference>
<dbReference type="NCBIfam" id="TIGR01470">
    <property type="entry name" value="cysG_Nterm"/>
    <property type="match status" value="1"/>
</dbReference>
<dbReference type="InterPro" id="IPR036291">
    <property type="entry name" value="NAD(P)-bd_dom_sf"/>
</dbReference>
<evidence type="ECO:0000256" key="5">
    <source>
        <dbReference type="ARBA" id="ARBA00023244"/>
    </source>
</evidence>
<reference evidence="7 8" key="1">
    <citation type="submission" date="2020-11" db="EMBL/GenBank/DDBJ databases">
        <title>Carbohydrate-dependent, anaerobic sulfur respiration: A novel catabolism in halophilic archaea.</title>
        <authorList>
            <person name="Sorokin D.Y."/>
            <person name="Messina E."/>
            <person name="Smedile F."/>
            <person name="La Cono V."/>
            <person name="Hallsworth J.E."/>
            <person name="Yakimov M.M."/>
        </authorList>
    </citation>
    <scope>NUCLEOTIDE SEQUENCE [LARGE SCALE GENOMIC DNA]</scope>
    <source>
        <strain evidence="7 8">HSR-Est</strain>
    </source>
</reference>
<proteinExistence type="predicted"/>
<comment type="catalytic activity">
    <reaction evidence="6">
        <text>precorrin-2 + NAD(+) = sirohydrochlorin + NADH + 2 H(+)</text>
        <dbReference type="Rhea" id="RHEA:15613"/>
        <dbReference type="ChEBI" id="CHEBI:15378"/>
        <dbReference type="ChEBI" id="CHEBI:57540"/>
        <dbReference type="ChEBI" id="CHEBI:57945"/>
        <dbReference type="ChEBI" id="CHEBI:58351"/>
        <dbReference type="ChEBI" id="CHEBI:58827"/>
        <dbReference type="EC" id="1.3.1.76"/>
    </reaction>
</comment>
<organism evidence="7 8">
    <name type="scientific">Halapricum desulfuricans</name>
    <dbReference type="NCBI Taxonomy" id="2841257"/>
    <lineage>
        <taxon>Archaea</taxon>
        <taxon>Methanobacteriati</taxon>
        <taxon>Methanobacteriota</taxon>
        <taxon>Stenosarchaea group</taxon>
        <taxon>Halobacteria</taxon>
        <taxon>Halobacteriales</taxon>
        <taxon>Haloarculaceae</taxon>
        <taxon>Halapricum</taxon>
    </lineage>
</organism>
<dbReference type="SUPFAM" id="SSF75615">
    <property type="entry name" value="Siroheme synthase middle domains-like"/>
    <property type="match status" value="1"/>
</dbReference>
<dbReference type="UniPathway" id="UPA00262">
    <property type="reaction ID" value="UER00222"/>
</dbReference>
<dbReference type="SUPFAM" id="SSF51735">
    <property type="entry name" value="NAD(P)-binding Rossmann-fold domains"/>
    <property type="match status" value="1"/>
</dbReference>
<dbReference type="RefSeq" id="WP_229121823.1">
    <property type="nucleotide sequence ID" value="NZ_CP064791.1"/>
</dbReference>